<evidence type="ECO:0000256" key="2">
    <source>
        <dbReference type="ARBA" id="ARBA00004856"/>
    </source>
</evidence>
<dbReference type="GO" id="GO:0042597">
    <property type="term" value="C:periplasmic space"/>
    <property type="evidence" value="ECO:0007669"/>
    <property type="project" value="UniProtKB-SubCell"/>
</dbReference>
<evidence type="ECO:0000256" key="4">
    <source>
        <dbReference type="ARBA" id="ARBA00022617"/>
    </source>
</evidence>
<keyword evidence="16" id="KW-0575">Peroxidase</keyword>
<evidence type="ECO:0000256" key="8">
    <source>
        <dbReference type="ARBA" id="ARBA00022982"/>
    </source>
</evidence>
<keyword evidence="5 14" id="KW-0479">Metal-binding</keyword>
<dbReference type="GO" id="GO:0009055">
    <property type="term" value="F:electron transfer activity"/>
    <property type="evidence" value="ECO:0007669"/>
    <property type="project" value="InterPro"/>
</dbReference>
<feature type="domain" description="Cytochrome c" evidence="15">
    <location>
        <begin position="197"/>
        <end position="343"/>
    </location>
</feature>
<dbReference type="InterPro" id="IPR026259">
    <property type="entry name" value="MauG/Cytc_peroxidase"/>
</dbReference>
<name>A0A953M123_9BACT</name>
<dbReference type="Gene3D" id="1.10.760.10">
    <property type="entry name" value="Cytochrome c-like domain"/>
    <property type="match status" value="2"/>
</dbReference>
<dbReference type="PROSITE" id="PS51007">
    <property type="entry name" value="CYTC"/>
    <property type="match status" value="1"/>
</dbReference>
<dbReference type="InterPro" id="IPR036909">
    <property type="entry name" value="Cyt_c-like_dom_sf"/>
</dbReference>
<protein>
    <recommendedName>
        <fullName evidence="12">Methylamine utilization protein MauG</fullName>
    </recommendedName>
</protein>
<feature type="binding site" description="axial binding residue" evidence="14">
    <location>
        <position position="216"/>
    </location>
    <ligand>
        <name>heme c</name>
        <dbReference type="ChEBI" id="CHEBI:61717"/>
        <label>2</label>
    </ligand>
    <ligandPart>
        <name>Fe</name>
        <dbReference type="ChEBI" id="CHEBI:18248"/>
    </ligandPart>
</feature>
<dbReference type="GO" id="GO:0020037">
    <property type="term" value="F:heme binding"/>
    <property type="evidence" value="ECO:0007669"/>
    <property type="project" value="InterPro"/>
</dbReference>
<evidence type="ECO:0000313" key="17">
    <source>
        <dbReference type="Proteomes" id="UP000705867"/>
    </source>
</evidence>
<evidence type="ECO:0000256" key="1">
    <source>
        <dbReference type="ARBA" id="ARBA00004418"/>
    </source>
</evidence>
<dbReference type="PANTHER" id="PTHR30600">
    <property type="entry name" value="CYTOCHROME C PEROXIDASE-RELATED"/>
    <property type="match status" value="1"/>
</dbReference>
<gene>
    <name evidence="16" type="ORF">K8I29_15375</name>
</gene>
<evidence type="ECO:0000256" key="10">
    <source>
        <dbReference type="ARBA" id="ARBA00023004"/>
    </source>
</evidence>
<comment type="PTM">
    <text evidence="13">Binds 2 heme groups per subunit.</text>
</comment>
<evidence type="ECO:0000256" key="11">
    <source>
        <dbReference type="ARBA" id="ARBA00058991"/>
    </source>
</evidence>
<evidence type="ECO:0000256" key="12">
    <source>
        <dbReference type="ARBA" id="ARBA00073576"/>
    </source>
</evidence>
<evidence type="ECO:0000259" key="15">
    <source>
        <dbReference type="PROSITE" id="PS51007"/>
    </source>
</evidence>
<keyword evidence="3" id="KW-0813">Transport</keyword>
<evidence type="ECO:0000256" key="5">
    <source>
        <dbReference type="ARBA" id="ARBA00022723"/>
    </source>
</evidence>
<evidence type="ECO:0000256" key="13">
    <source>
        <dbReference type="PIRSR" id="PIRSR000294-1"/>
    </source>
</evidence>
<comment type="pathway">
    <text evidence="2">One-carbon metabolism; methylamine degradation.</text>
</comment>
<keyword evidence="8" id="KW-0249">Electron transport</keyword>
<keyword evidence="6" id="KW-0732">Signal</keyword>
<dbReference type="Proteomes" id="UP000705867">
    <property type="component" value="Unassembled WGS sequence"/>
</dbReference>
<keyword evidence="7" id="KW-0574">Periplasm</keyword>
<organism evidence="16 17">
    <name type="scientific">Candidatus Nitrobium versatile</name>
    <dbReference type="NCBI Taxonomy" id="2884831"/>
    <lineage>
        <taxon>Bacteria</taxon>
        <taxon>Pseudomonadati</taxon>
        <taxon>Nitrospirota</taxon>
        <taxon>Nitrospiria</taxon>
        <taxon>Nitrospirales</taxon>
        <taxon>Nitrospiraceae</taxon>
        <taxon>Candidatus Nitrobium</taxon>
    </lineage>
</organism>
<keyword evidence="9" id="KW-0560">Oxidoreductase</keyword>
<proteinExistence type="predicted"/>
<dbReference type="SUPFAM" id="SSF46626">
    <property type="entry name" value="Cytochrome c"/>
    <property type="match status" value="2"/>
</dbReference>
<dbReference type="EMBL" id="JAIOIV010000120">
    <property type="protein sequence ID" value="MBZ0157579.1"/>
    <property type="molecule type" value="Genomic_DNA"/>
</dbReference>
<dbReference type="InterPro" id="IPR009056">
    <property type="entry name" value="Cyt_c-like_dom"/>
</dbReference>
<feature type="binding site" description="covalent" evidence="13">
    <location>
        <position position="68"/>
    </location>
    <ligand>
        <name>heme c</name>
        <dbReference type="ChEBI" id="CHEBI:61717"/>
        <label>1</label>
    </ligand>
</feature>
<evidence type="ECO:0000256" key="14">
    <source>
        <dbReference type="PIRSR" id="PIRSR000294-2"/>
    </source>
</evidence>
<evidence type="ECO:0000256" key="3">
    <source>
        <dbReference type="ARBA" id="ARBA00022448"/>
    </source>
</evidence>
<sequence length="356" mass="39966">MNTQGTICVLVAFFLCFLFLSKGVLAGPLEPFGEVPFPPGNPHSLEKADLGKKLFFDRRLSGDGSMSCSSCHNPAKAFTDGQDISFSYPATKNWRNAPTLLNAVFYQSLFHDGRAETLEEQALFPIRSPFEMNRNFDFMEEVLRSVPEYVDAFRNVFGGEITRERVAMALASFERTLFSRNVPLHRFLKGEKEALSAEALKGLGIFEGKGSCIRCHNGSILSDNGFHALEVPENPKYRDEPGVAATRRLFAREYGYGEYRTLKEDPGRFLITQQKQDWKAFRTPTLLEIAKTAPYMHNGVFKTLDEVIDFIDRGGGMGNRELHPLGLSKEEKGYLKAFLVEALSGDEIIVQKPEIP</sequence>
<dbReference type="PIRSF" id="PIRSF000294">
    <property type="entry name" value="Cytochrome-c_peroxidase"/>
    <property type="match status" value="1"/>
</dbReference>
<feature type="binding site" description="covalent" evidence="13">
    <location>
        <position position="215"/>
    </location>
    <ligand>
        <name>heme c</name>
        <dbReference type="ChEBI" id="CHEBI:61717"/>
        <label>2</label>
    </ligand>
</feature>
<comment type="function">
    <text evidence="11">Involved in methylamine metabolism. Essential for the maturation of the beta subunit of MADH, presumably via a step in the biosynthesis of tryptophan tryptophylquinone (TTQ), the cofactor of MADH.</text>
</comment>
<dbReference type="GO" id="GO:0046872">
    <property type="term" value="F:metal ion binding"/>
    <property type="evidence" value="ECO:0007669"/>
    <property type="project" value="UniProtKB-KW"/>
</dbReference>
<keyword evidence="4 13" id="KW-0349">Heme</keyword>
<comment type="caution">
    <text evidence="16">The sequence shown here is derived from an EMBL/GenBank/DDBJ whole genome shotgun (WGS) entry which is preliminary data.</text>
</comment>
<comment type="subcellular location">
    <subcellularLocation>
        <location evidence="1">Periplasm</location>
    </subcellularLocation>
</comment>
<feature type="binding site" description="covalent" evidence="13">
    <location>
        <position position="212"/>
    </location>
    <ligand>
        <name>heme c</name>
        <dbReference type="ChEBI" id="CHEBI:61717"/>
        <label>2</label>
    </ligand>
</feature>
<feature type="binding site" description="covalent" evidence="13">
    <location>
        <position position="71"/>
    </location>
    <ligand>
        <name>heme c</name>
        <dbReference type="ChEBI" id="CHEBI:61717"/>
        <label>1</label>
    </ligand>
</feature>
<keyword evidence="10 14" id="KW-0408">Iron</keyword>
<dbReference type="Pfam" id="PF03150">
    <property type="entry name" value="CCP_MauG"/>
    <property type="match status" value="1"/>
</dbReference>
<evidence type="ECO:0000256" key="9">
    <source>
        <dbReference type="ARBA" id="ARBA00023002"/>
    </source>
</evidence>
<feature type="binding site" description="axial binding residue" evidence="14">
    <location>
        <position position="72"/>
    </location>
    <ligand>
        <name>heme c</name>
        <dbReference type="ChEBI" id="CHEBI:61717"/>
        <label>1</label>
    </ligand>
    <ligandPart>
        <name>Fe</name>
        <dbReference type="ChEBI" id="CHEBI:18248"/>
    </ligandPart>
</feature>
<dbReference type="FunFam" id="1.10.760.10:FF:000019">
    <property type="entry name" value="Di-heme cytochrome C peroxidase"/>
    <property type="match status" value="1"/>
</dbReference>
<dbReference type="InterPro" id="IPR051395">
    <property type="entry name" value="Cytochrome_c_Peroxidase/MauG"/>
</dbReference>
<accession>A0A953M123</accession>
<dbReference type="GO" id="GO:0004130">
    <property type="term" value="F:cytochrome-c peroxidase activity"/>
    <property type="evidence" value="ECO:0007669"/>
    <property type="project" value="TreeGrafter"/>
</dbReference>
<comment type="cofactor">
    <cofactor evidence="13">
        <name>heme</name>
        <dbReference type="ChEBI" id="CHEBI:30413"/>
    </cofactor>
    <text evidence="13">Binds 2 heme groups.</text>
</comment>
<reference evidence="16" key="1">
    <citation type="journal article" date="2021" name="bioRxiv">
        <title>Unraveling nitrogen, sulfur and carbon metabolic pathways and microbial community transcriptional responses to substrate deprivation and toxicity stresses in a bioreactor mimicking anoxic brackish coastal sediment conditions.</title>
        <authorList>
            <person name="Martins P.D."/>
            <person name="Echeveste M.J."/>
            <person name="Arshad A."/>
            <person name="Kurth J."/>
            <person name="Ouboter H."/>
            <person name="Jetten M.S.M."/>
            <person name="Welte C.U."/>
        </authorList>
    </citation>
    <scope>NUCLEOTIDE SEQUENCE</scope>
    <source>
        <strain evidence="16">MAG_39</strain>
    </source>
</reference>
<evidence type="ECO:0000313" key="16">
    <source>
        <dbReference type="EMBL" id="MBZ0157579.1"/>
    </source>
</evidence>
<reference evidence="16" key="2">
    <citation type="submission" date="2021-08" db="EMBL/GenBank/DDBJ databases">
        <authorList>
            <person name="Dalcin Martins P."/>
        </authorList>
    </citation>
    <scope>NUCLEOTIDE SEQUENCE</scope>
    <source>
        <strain evidence="16">MAG_39</strain>
    </source>
</reference>
<dbReference type="AlphaFoldDB" id="A0A953M123"/>
<evidence type="ECO:0000256" key="7">
    <source>
        <dbReference type="ARBA" id="ARBA00022764"/>
    </source>
</evidence>
<evidence type="ECO:0000256" key="6">
    <source>
        <dbReference type="ARBA" id="ARBA00022729"/>
    </source>
</evidence>
<dbReference type="PANTHER" id="PTHR30600:SF10">
    <property type="entry name" value="BLL6722 PROTEIN"/>
    <property type="match status" value="1"/>
</dbReference>
<dbReference type="InterPro" id="IPR004852">
    <property type="entry name" value="Di-haem_cyt_c_peroxidsae"/>
</dbReference>